<dbReference type="InterPro" id="IPR036390">
    <property type="entry name" value="WH_DNA-bd_sf"/>
</dbReference>
<dbReference type="PROSITE" id="PS50104">
    <property type="entry name" value="TIR"/>
    <property type="match status" value="1"/>
</dbReference>
<evidence type="ECO:0000256" key="5">
    <source>
        <dbReference type="ARBA" id="ARBA00022821"/>
    </source>
</evidence>
<evidence type="ECO:0000259" key="9">
    <source>
        <dbReference type="PROSITE" id="PS50104"/>
    </source>
</evidence>
<evidence type="ECO:0000256" key="4">
    <source>
        <dbReference type="ARBA" id="ARBA00022801"/>
    </source>
</evidence>
<dbReference type="Gene3D" id="1.10.8.430">
    <property type="entry name" value="Helical domain of apoptotic protease-activating factors"/>
    <property type="match status" value="1"/>
</dbReference>
<feature type="domain" description="TIR" evidence="9">
    <location>
        <begin position="62"/>
        <end position="226"/>
    </location>
</feature>
<dbReference type="SMART" id="SM00255">
    <property type="entry name" value="TIR"/>
    <property type="match status" value="1"/>
</dbReference>
<evidence type="ECO:0000256" key="8">
    <source>
        <dbReference type="SAM" id="MobiDB-lite"/>
    </source>
</evidence>
<dbReference type="InterPro" id="IPR042197">
    <property type="entry name" value="Apaf_helical"/>
</dbReference>
<dbReference type="SUPFAM" id="SSF52540">
    <property type="entry name" value="P-loop containing nucleoside triphosphate hydrolases"/>
    <property type="match status" value="1"/>
</dbReference>
<accession>A0ABM0XW25</accession>
<keyword evidence="4" id="KW-0378">Hydrolase</keyword>
<dbReference type="Pfam" id="PF01582">
    <property type="entry name" value="TIR"/>
    <property type="match status" value="1"/>
</dbReference>
<dbReference type="Gene3D" id="3.80.10.10">
    <property type="entry name" value="Ribonuclease Inhibitor"/>
    <property type="match status" value="1"/>
</dbReference>
<keyword evidence="3" id="KW-0677">Repeat</keyword>
<evidence type="ECO:0000313" key="10">
    <source>
        <dbReference type="Proteomes" id="UP000694864"/>
    </source>
</evidence>
<evidence type="ECO:0000256" key="7">
    <source>
        <dbReference type="ARBA" id="ARBA00047304"/>
    </source>
</evidence>
<dbReference type="InterPro" id="IPR000157">
    <property type="entry name" value="TIR_dom"/>
</dbReference>
<keyword evidence="2" id="KW-0433">Leucine-rich repeat</keyword>
<dbReference type="Pfam" id="PF20160">
    <property type="entry name" value="C-JID"/>
    <property type="match status" value="1"/>
</dbReference>
<dbReference type="Gene3D" id="3.40.50.300">
    <property type="entry name" value="P-loop containing nucleotide triphosphate hydrolases"/>
    <property type="match status" value="1"/>
</dbReference>
<dbReference type="EC" id="3.2.2.6" evidence="1"/>
<dbReference type="Pfam" id="PF07725">
    <property type="entry name" value="LRR_3"/>
    <property type="match status" value="1"/>
</dbReference>
<dbReference type="InterPro" id="IPR045344">
    <property type="entry name" value="C-JID"/>
</dbReference>
<dbReference type="PANTHER" id="PTHR11017:SF333">
    <property type="entry name" value="ADP-RIBOSYL CYCLASE_CYCLIC ADP-RIBOSE HYDROLASE-RELATED"/>
    <property type="match status" value="1"/>
</dbReference>
<dbReference type="PANTHER" id="PTHR11017">
    <property type="entry name" value="LEUCINE-RICH REPEAT-CONTAINING PROTEIN"/>
    <property type="match status" value="1"/>
</dbReference>
<dbReference type="Gene3D" id="3.40.50.10140">
    <property type="entry name" value="Toll/interleukin-1 receptor homology (TIR) domain"/>
    <property type="match status" value="1"/>
</dbReference>
<dbReference type="PRINTS" id="PR00364">
    <property type="entry name" value="DISEASERSIST"/>
</dbReference>
<keyword evidence="6" id="KW-0520">NAD</keyword>
<dbReference type="SUPFAM" id="SSF52200">
    <property type="entry name" value="Toll/Interleukin receptor TIR domain"/>
    <property type="match status" value="1"/>
</dbReference>
<dbReference type="InterPro" id="IPR002182">
    <property type="entry name" value="NB-ARC"/>
</dbReference>
<dbReference type="Pfam" id="PF23282">
    <property type="entry name" value="WHD_ROQ1"/>
    <property type="match status" value="1"/>
</dbReference>
<proteinExistence type="predicted"/>
<evidence type="ECO:0000256" key="3">
    <source>
        <dbReference type="ARBA" id="ARBA00022737"/>
    </source>
</evidence>
<dbReference type="InterPro" id="IPR011713">
    <property type="entry name" value="Leu-rich_rpt_3"/>
</dbReference>
<feature type="compositionally biased region" description="Low complexity" evidence="8">
    <location>
        <begin position="35"/>
        <end position="59"/>
    </location>
</feature>
<comment type="catalytic activity">
    <reaction evidence="7">
        <text>NAD(+) + H2O = ADP-D-ribose + nicotinamide + H(+)</text>
        <dbReference type="Rhea" id="RHEA:16301"/>
        <dbReference type="ChEBI" id="CHEBI:15377"/>
        <dbReference type="ChEBI" id="CHEBI:15378"/>
        <dbReference type="ChEBI" id="CHEBI:17154"/>
        <dbReference type="ChEBI" id="CHEBI:57540"/>
        <dbReference type="ChEBI" id="CHEBI:57967"/>
        <dbReference type="EC" id="3.2.2.6"/>
    </reaction>
    <physiologicalReaction direction="left-to-right" evidence="7">
        <dbReference type="Rhea" id="RHEA:16302"/>
    </physiologicalReaction>
</comment>
<dbReference type="InterPro" id="IPR058192">
    <property type="entry name" value="WHD_ROQ1-like"/>
</dbReference>
<reference evidence="10" key="1">
    <citation type="journal article" date="2014" name="Nat. Commun.">
        <title>The emerging biofuel crop Camelina sativa retains a highly undifferentiated hexaploid genome structure.</title>
        <authorList>
            <person name="Kagale S."/>
            <person name="Koh C."/>
            <person name="Nixon J."/>
            <person name="Bollina V."/>
            <person name="Clarke W.E."/>
            <person name="Tuteja R."/>
            <person name="Spillane C."/>
            <person name="Robinson S.J."/>
            <person name="Links M.G."/>
            <person name="Clarke C."/>
            <person name="Higgins E.E."/>
            <person name="Huebert T."/>
            <person name="Sharpe A.G."/>
            <person name="Parkin I.A."/>
        </authorList>
    </citation>
    <scope>NUCLEOTIDE SEQUENCE [LARGE SCALE GENOMIC DNA]</scope>
    <source>
        <strain evidence="10">cv. DH55</strain>
    </source>
</reference>
<name>A0ABM0XW25_CAMSA</name>
<dbReference type="InterPro" id="IPR032675">
    <property type="entry name" value="LRR_dom_sf"/>
</dbReference>
<organism evidence="10 11">
    <name type="scientific">Camelina sativa</name>
    <name type="common">False flax</name>
    <name type="synonym">Myagrum sativum</name>
    <dbReference type="NCBI Taxonomy" id="90675"/>
    <lineage>
        <taxon>Eukaryota</taxon>
        <taxon>Viridiplantae</taxon>
        <taxon>Streptophyta</taxon>
        <taxon>Embryophyta</taxon>
        <taxon>Tracheophyta</taxon>
        <taxon>Spermatophyta</taxon>
        <taxon>Magnoliopsida</taxon>
        <taxon>eudicotyledons</taxon>
        <taxon>Gunneridae</taxon>
        <taxon>Pentapetalae</taxon>
        <taxon>rosids</taxon>
        <taxon>malvids</taxon>
        <taxon>Brassicales</taxon>
        <taxon>Brassicaceae</taxon>
        <taxon>Camelineae</taxon>
        <taxon>Camelina</taxon>
    </lineage>
</organism>
<sequence>MASSFYLTTIAAAIGFFTLLRKLRVHQDNQEKKSSSSSPSSSSTSSLSLSSVTPPSSSSRNWTYHVFPSFRGEDVRRDFLSHIQMEFQRMGITSFVDNEIKRGESIAPELIRSIGESKIAVVLVSRNYASSKWCLNELVEIMKCREELGQTVMPIFHKVDPTDVKNLTGDFGKVFRRTCAGKTEQDIWRWRQALAEVATIAGYHSTNWDNEAAMIKKIATDISNILINSTPSSDFDGFVGMRAHLEKVESLLCLHSDEVRMVGIWGPPGIGKTTIARVVYNQLSNSFPLSVFMENIKATYSRPTGSDDYSAKLQLQQMFLSQITKQKDMEIPHLGVAQDRLKDKKVLVVLDGVNQSVQLDAMAKETWWFGPGSRIIITTQDQKLCKAHGINHIYQVDFPPDKEALQIFCMYAFGQKFPKTGFEELARKVTNLSGNLPLGLRIMGSYFRGMSKEEWKKSLPRLKTSLDADIQSILKFSYDALDDEDKDLFLHIACFFNQREIKIVEEHLAKKFVEVRQRLNVLAEKSLISFSFFGTIEMHSLLAKLGGEIVRKQSIHEPGQRQFLFNEEEICDVLIGDAAGSKSVIGIKFRYRIEEEFDLSERIFEGMSNLQFLRFICGRDTLQLPRGLNYLSRKIQLLDWKYFPMTCLPSIVNVEFLIELNLKHSKLETLWEGIKPLQNLRRMDLSYSVNLKELPDLSTATNLRKLILYGCSSLIRLPSCIGNATNLEDLYLTGCSFHNQKIILRFGKCFKLNQEARDLIIQTPSREAVLPGREVPAYFTHRATGGSLTIKFNERPLPRYMRFKACILLVNNGDYEAPDRDNKWLHISFGVRSRTSGETISPCLTEHLYTFEIEAIVASSELVFEFNVKYRNDWKIGECGLRSEVLHVVDGHE</sequence>
<dbReference type="SUPFAM" id="SSF52058">
    <property type="entry name" value="L domain-like"/>
    <property type="match status" value="1"/>
</dbReference>
<evidence type="ECO:0000256" key="1">
    <source>
        <dbReference type="ARBA" id="ARBA00011982"/>
    </source>
</evidence>
<protein>
    <recommendedName>
        <fullName evidence="1">ADP-ribosyl cyclase/cyclic ADP-ribose hydrolase</fullName>
        <ecNumber evidence="1">3.2.2.6</ecNumber>
    </recommendedName>
</protein>
<evidence type="ECO:0000256" key="2">
    <source>
        <dbReference type="ARBA" id="ARBA00022614"/>
    </source>
</evidence>
<evidence type="ECO:0000256" key="6">
    <source>
        <dbReference type="ARBA" id="ARBA00023027"/>
    </source>
</evidence>
<evidence type="ECO:0000313" key="11">
    <source>
        <dbReference type="RefSeq" id="XP_010491840.1"/>
    </source>
</evidence>
<dbReference type="SUPFAM" id="SSF46785">
    <property type="entry name" value="Winged helix' DNA-binding domain"/>
    <property type="match status" value="1"/>
</dbReference>
<dbReference type="InterPro" id="IPR035897">
    <property type="entry name" value="Toll_tir_struct_dom_sf"/>
</dbReference>
<reference evidence="11" key="2">
    <citation type="submission" date="2025-08" db="UniProtKB">
        <authorList>
            <consortium name="RefSeq"/>
        </authorList>
    </citation>
    <scope>IDENTIFICATION</scope>
    <source>
        <tissue evidence="11">Leaf</tissue>
    </source>
</reference>
<dbReference type="GeneID" id="104769344"/>
<keyword evidence="10" id="KW-1185">Reference proteome</keyword>
<dbReference type="InterPro" id="IPR044974">
    <property type="entry name" value="Disease_R_plants"/>
</dbReference>
<dbReference type="Pfam" id="PF00931">
    <property type="entry name" value="NB-ARC"/>
    <property type="match status" value="1"/>
</dbReference>
<dbReference type="InterPro" id="IPR027417">
    <property type="entry name" value="P-loop_NTPase"/>
</dbReference>
<feature type="region of interest" description="Disordered" evidence="8">
    <location>
        <begin position="29"/>
        <end position="60"/>
    </location>
</feature>
<dbReference type="RefSeq" id="XP_010491840.1">
    <property type="nucleotide sequence ID" value="XM_010493538.2"/>
</dbReference>
<gene>
    <name evidence="11" type="primary">LOC104769344</name>
</gene>
<keyword evidence="5" id="KW-0611">Plant defense</keyword>
<dbReference type="Proteomes" id="UP000694864">
    <property type="component" value="Chromosome 20"/>
</dbReference>